<dbReference type="PROSITE" id="PS00484">
    <property type="entry name" value="THYROGLOBULIN_1_1"/>
    <property type="match status" value="1"/>
</dbReference>
<reference evidence="6 7" key="1">
    <citation type="submission" date="2021-06" db="EMBL/GenBank/DDBJ databases">
        <authorList>
            <person name="Palmer J.M."/>
        </authorList>
    </citation>
    <scope>NUCLEOTIDE SEQUENCE [LARGE SCALE GENOMIC DNA]</scope>
    <source>
        <strain evidence="6 7">GA_2019</strain>
        <tissue evidence="6">Muscle</tissue>
    </source>
</reference>
<name>A0ABV0PMD8_9TELE</name>
<comment type="caution">
    <text evidence="2">Lacks conserved residue(s) required for the propagation of feature annotation.</text>
</comment>
<dbReference type="InterPro" id="IPR036857">
    <property type="entry name" value="Thyroglobulin_1_sf"/>
</dbReference>
<evidence type="ECO:0000313" key="6">
    <source>
        <dbReference type="EMBL" id="MEQ2184639.1"/>
    </source>
</evidence>
<comment type="caution">
    <text evidence="6">The sequence shown here is derived from an EMBL/GenBank/DDBJ whole genome shotgun (WGS) entry which is preliminary data.</text>
</comment>
<evidence type="ECO:0000256" key="1">
    <source>
        <dbReference type="ARBA" id="ARBA00023157"/>
    </source>
</evidence>
<dbReference type="CDD" id="cd00191">
    <property type="entry name" value="TY"/>
    <property type="match status" value="1"/>
</dbReference>
<dbReference type="Pfam" id="PF00086">
    <property type="entry name" value="Thyroglobulin_1"/>
    <property type="match status" value="1"/>
</dbReference>
<dbReference type="EMBL" id="JAHRIO010080545">
    <property type="protein sequence ID" value="MEQ2184639.1"/>
    <property type="molecule type" value="Genomic_DNA"/>
</dbReference>
<accession>A0ABV0PMD8</accession>
<dbReference type="SMART" id="SM00211">
    <property type="entry name" value="TY"/>
    <property type="match status" value="1"/>
</dbReference>
<dbReference type="Proteomes" id="UP001476798">
    <property type="component" value="Unassembled WGS sequence"/>
</dbReference>
<feature type="signal peptide" evidence="4">
    <location>
        <begin position="1"/>
        <end position="20"/>
    </location>
</feature>
<gene>
    <name evidence="6" type="ORF">GOODEAATRI_010089</name>
</gene>
<evidence type="ECO:0000259" key="5">
    <source>
        <dbReference type="PROSITE" id="PS51162"/>
    </source>
</evidence>
<sequence length="190" mass="20677">MVAGLTLLACVLIMSQAAIAYFLFSQRSDIRNLEDQNNKINTHLTREGSATPLTQCQLEAAGMKPVPVPGFRPICDKQGVYLPQQCFKGMCWCVNPVDGQQIPGATDCSRSAYSGPGETVTGLSRPNWTRTLGPTMVPLGPSRSCSRSHARGPQERDRRREGTPQRAPSCPSSKRPAVRAMETCQLLPCS</sequence>
<keyword evidence="4" id="KW-0732">Signal</keyword>
<feature type="region of interest" description="Disordered" evidence="3">
    <location>
        <begin position="132"/>
        <end position="176"/>
    </location>
</feature>
<feature type="disulfide bond" evidence="2">
    <location>
        <begin position="56"/>
        <end position="75"/>
    </location>
</feature>
<dbReference type="PROSITE" id="PS51162">
    <property type="entry name" value="THYROGLOBULIN_1_2"/>
    <property type="match status" value="1"/>
</dbReference>
<feature type="domain" description="Thyroglobulin type-1" evidence="5">
    <location>
        <begin position="53"/>
        <end position="145"/>
    </location>
</feature>
<dbReference type="InterPro" id="IPR015386">
    <property type="entry name" value="MHC_II-assoc_invar/CLIP_MHC-bd"/>
</dbReference>
<dbReference type="InterPro" id="IPR000716">
    <property type="entry name" value="Thyroglobulin_1"/>
</dbReference>
<organism evidence="6 7">
    <name type="scientific">Goodea atripinnis</name>
    <dbReference type="NCBI Taxonomy" id="208336"/>
    <lineage>
        <taxon>Eukaryota</taxon>
        <taxon>Metazoa</taxon>
        <taxon>Chordata</taxon>
        <taxon>Craniata</taxon>
        <taxon>Vertebrata</taxon>
        <taxon>Euteleostomi</taxon>
        <taxon>Actinopterygii</taxon>
        <taxon>Neopterygii</taxon>
        <taxon>Teleostei</taxon>
        <taxon>Neoteleostei</taxon>
        <taxon>Acanthomorphata</taxon>
        <taxon>Ovalentaria</taxon>
        <taxon>Atherinomorphae</taxon>
        <taxon>Cyprinodontiformes</taxon>
        <taxon>Goodeidae</taxon>
        <taxon>Goodea</taxon>
    </lineage>
</organism>
<keyword evidence="1 2" id="KW-1015">Disulfide bond</keyword>
<dbReference type="Gene3D" id="4.10.800.10">
    <property type="entry name" value="Thyroglobulin type-1"/>
    <property type="match status" value="1"/>
</dbReference>
<proteinExistence type="predicted"/>
<evidence type="ECO:0000256" key="4">
    <source>
        <dbReference type="SAM" id="SignalP"/>
    </source>
</evidence>
<feature type="compositionally biased region" description="Basic and acidic residues" evidence="3">
    <location>
        <begin position="152"/>
        <end position="163"/>
    </location>
</feature>
<keyword evidence="7" id="KW-1185">Reference proteome</keyword>
<dbReference type="SUPFAM" id="SSF57610">
    <property type="entry name" value="Thyroglobulin type-1 domain"/>
    <property type="match status" value="1"/>
</dbReference>
<evidence type="ECO:0000313" key="7">
    <source>
        <dbReference type="Proteomes" id="UP001476798"/>
    </source>
</evidence>
<dbReference type="Pfam" id="PF09307">
    <property type="entry name" value="MHC2-interact"/>
    <property type="match status" value="1"/>
</dbReference>
<feature type="chain" id="PRO_5046238719" description="Thyroglobulin type-1 domain-containing protein" evidence="4">
    <location>
        <begin position="21"/>
        <end position="190"/>
    </location>
</feature>
<evidence type="ECO:0000256" key="3">
    <source>
        <dbReference type="SAM" id="MobiDB-lite"/>
    </source>
</evidence>
<evidence type="ECO:0000256" key="2">
    <source>
        <dbReference type="PROSITE-ProRule" id="PRU00500"/>
    </source>
</evidence>
<protein>
    <recommendedName>
        <fullName evidence="5">Thyroglobulin type-1 domain-containing protein</fullName>
    </recommendedName>
</protein>